<protein>
    <recommendedName>
        <fullName evidence="3">RING-type domain-containing protein</fullName>
    </recommendedName>
</protein>
<name>A0A507FIV9_9FUNG</name>
<comment type="caution">
    <text evidence="4">The sequence shown here is derived from an EMBL/GenBank/DDBJ whole genome shotgun (WGS) entry which is preliminary data.</text>
</comment>
<proteinExistence type="predicted"/>
<organism evidence="4 5">
    <name type="scientific">Chytriomyces confervae</name>
    <dbReference type="NCBI Taxonomy" id="246404"/>
    <lineage>
        <taxon>Eukaryota</taxon>
        <taxon>Fungi</taxon>
        <taxon>Fungi incertae sedis</taxon>
        <taxon>Chytridiomycota</taxon>
        <taxon>Chytridiomycota incertae sedis</taxon>
        <taxon>Chytridiomycetes</taxon>
        <taxon>Chytridiales</taxon>
        <taxon>Chytriomycetaceae</taxon>
        <taxon>Chytriomyces</taxon>
    </lineage>
</organism>
<evidence type="ECO:0000313" key="4">
    <source>
        <dbReference type="EMBL" id="TPX75575.1"/>
    </source>
</evidence>
<dbReference type="OrthoDB" id="8062037at2759"/>
<keyword evidence="2" id="KW-1133">Transmembrane helix</keyword>
<keyword evidence="5" id="KW-1185">Reference proteome</keyword>
<dbReference type="EMBL" id="QEAP01000076">
    <property type="protein sequence ID" value="TPX75575.1"/>
    <property type="molecule type" value="Genomic_DNA"/>
</dbReference>
<evidence type="ECO:0000256" key="1">
    <source>
        <dbReference type="SAM" id="MobiDB-lite"/>
    </source>
</evidence>
<accession>A0A507FIV9</accession>
<reference evidence="4 5" key="1">
    <citation type="journal article" date="2019" name="Sci. Rep.">
        <title>Comparative genomics of chytrid fungi reveal insights into the obligate biotrophic and pathogenic lifestyle of Synchytrium endobioticum.</title>
        <authorList>
            <person name="van de Vossenberg B.T.L.H."/>
            <person name="Warris S."/>
            <person name="Nguyen H.D.T."/>
            <person name="van Gent-Pelzer M.P.E."/>
            <person name="Joly D.L."/>
            <person name="van de Geest H.C."/>
            <person name="Bonants P.J.M."/>
            <person name="Smith D.S."/>
            <person name="Levesque C.A."/>
            <person name="van der Lee T.A.J."/>
        </authorList>
    </citation>
    <scope>NUCLEOTIDE SEQUENCE [LARGE SCALE GENOMIC DNA]</scope>
    <source>
        <strain evidence="4 5">CBS 675.73</strain>
    </source>
</reference>
<dbReference type="Gene3D" id="3.30.40.10">
    <property type="entry name" value="Zinc/RING finger domain, C3HC4 (zinc finger)"/>
    <property type="match status" value="1"/>
</dbReference>
<dbReference type="InterPro" id="IPR001841">
    <property type="entry name" value="Znf_RING"/>
</dbReference>
<evidence type="ECO:0000256" key="2">
    <source>
        <dbReference type="SAM" id="Phobius"/>
    </source>
</evidence>
<dbReference type="AlphaFoldDB" id="A0A507FIV9"/>
<dbReference type="GO" id="GO:0061630">
    <property type="term" value="F:ubiquitin protein ligase activity"/>
    <property type="evidence" value="ECO:0007669"/>
    <property type="project" value="TreeGrafter"/>
</dbReference>
<dbReference type="GO" id="GO:0006511">
    <property type="term" value="P:ubiquitin-dependent protein catabolic process"/>
    <property type="evidence" value="ECO:0007669"/>
    <property type="project" value="TreeGrafter"/>
</dbReference>
<gene>
    <name evidence="4" type="ORF">CcCBS67573_g03145</name>
</gene>
<dbReference type="GO" id="GO:0005737">
    <property type="term" value="C:cytoplasm"/>
    <property type="evidence" value="ECO:0007669"/>
    <property type="project" value="TreeGrafter"/>
</dbReference>
<dbReference type="Proteomes" id="UP000320333">
    <property type="component" value="Unassembled WGS sequence"/>
</dbReference>
<dbReference type="PANTHER" id="PTHR22765">
    <property type="entry name" value="RING FINGER AND PROTEASE ASSOCIATED DOMAIN-CONTAINING"/>
    <property type="match status" value="1"/>
</dbReference>
<dbReference type="InterPro" id="IPR051826">
    <property type="entry name" value="E3_ubiquitin-ligase_domain"/>
</dbReference>
<sequence length="235" mass="26560">MSGTVASSYATSTLRITFPSFQDDPPRSDIDRIMIALIILLVALSFTAFCIQVILSIARENRLRLRDSLLEDGQHIGFLVSQTNRPLSQAQINSFPIKVYIPKGHPVTRRLDESSSSSSRENDEIYPPAASNNHIERIHVLDEIPAQIPANDSVDLIQQQESPPCCPVCLEDFKELEVLRELPCKHLFHRRMNSRPVHRRMAQLILLLSNVSKQYPLAKKESITQNKFKCIASSS</sequence>
<feature type="region of interest" description="Disordered" evidence="1">
    <location>
        <begin position="108"/>
        <end position="128"/>
    </location>
</feature>
<keyword evidence="2" id="KW-0472">Membrane</keyword>
<dbReference type="SUPFAM" id="SSF57850">
    <property type="entry name" value="RING/U-box"/>
    <property type="match status" value="1"/>
</dbReference>
<keyword evidence="2" id="KW-0812">Transmembrane</keyword>
<evidence type="ECO:0000313" key="5">
    <source>
        <dbReference type="Proteomes" id="UP000320333"/>
    </source>
</evidence>
<feature type="transmembrane region" description="Helical" evidence="2">
    <location>
        <begin position="33"/>
        <end position="58"/>
    </location>
</feature>
<feature type="domain" description="RING-type" evidence="3">
    <location>
        <begin position="166"/>
        <end position="190"/>
    </location>
</feature>
<evidence type="ECO:0000259" key="3">
    <source>
        <dbReference type="Pfam" id="PF17123"/>
    </source>
</evidence>
<dbReference type="Pfam" id="PF17123">
    <property type="entry name" value="zf-RING_11"/>
    <property type="match status" value="1"/>
</dbReference>
<dbReference type="InterPro" id="IPR013083">
    <property type="entry name" value="Znf_RING/FYVE/PHD"/>
</dbReference>
<dbReference type="PANTHER" id="PTHR22765:SF416">
    <property type="entry name" value="E3 UBIQUITIN-PROTEIN LIGASE GODZILLA"/>
    <property type="match status" value="1"/>
</dbReference>